<dbReference type="PROSITE" id="PS51257">
    <property type="entry name" value="PROKAR_LIPOPROTEIN"/>
    <property type="match status" value="1"/>
</dbReference>
<dbReference type="KEGG" id="vg:26626463"/>
<evidence type="ECO:0000313" key="2">
    <source>
        <dbReference type="Proteomes" id="UP000203864"/>
    </source>
</evidence>
<dbReference type="EMBL" id="JQ067093">
    <property type="protein sequence ID" value="ALH23536.1"/>
    <property type="molecule type" value="Genomic_DNA"/>
</dbReference>
<sequence>MRTLMIVAAALALAGCATGSPPTSRVSGLDGSRVVTVPGHGNACSGVVCTGLGAQWSSAEPGHALLVVYVFNDVRAITGASLSVGGRVHRLTPPGQTGFAPYGAATRESRKAFAVPLGLVRELAQADRAWLRVETPGGYLEDPVVDSGREGKSLGALRRFLSSVDAAN</sequence>
<proteinExistence type="predicted"/>
<name>A0A0S0N7I7_9CAUD</name>
<evidence type="ECO:0008006" key="3">
    <source>
        <dbReference type="Google" id="ProtNLM"/>
    </source>
</evidence>
<gene>
    <name evidence="1" type="ORF">PaMx74_09</name>
</gene>
<dbReference type="Proteomes" id="UP000203864">
    <property type="component" value="Segment"/>
</dbReference>
<evidence type="ECO:0000313" key="1">
    <source>
        <dbReference type="EMBL" id="ALH23536.1"/>
    </source>
</evidence>
<organism evidence="1 2">
    <name type="scientific">Pseudomonas phage PaMx74</name>
    <dbReference type="NCBI Taxonomy" id="1175663"/>
    <lineage>
        <taxon>Viruses</taxon>
        <taxon>Duplodnaviria</taxon>
        <taxon>Heunggongvirae</taxon>
        <taxon>Uroviricota</taxon>
        <taxon>Caudoviricetes</taxon>
        <taxon>Mesyanzhinovviridae</taxon>
        <taxon>Bradleyvirinae</taxon>
        <taxon>Cinvestavvirus</taxon>
        <taxon>Cinvestavvirus PaMx74</taxon>
        <taxon>Pamexvirus PaMx74</taxon>
    </lineage>
</organism>
<dbReference type="GeneID" id="26626463"/>
<accession>A0A0S0N7I7</accession>
<dbReference type="RefSeq" id="YP_009199448.1">
    <property type="nucleotide sequence ID" value="NC_028809.1"/>
</dbReference>
<protein>
    <recommendedName>
        <fullName evidence="3">Lipoprotein</fullName>
    </recommendedName>
</protein>
<keyword evidence="2" id="KW-1185">Reference proteome</keyword>
<reference evidence="1 2" key="1">
    <citation type="journal article" date="2012" name="Appl. Environ. Microbiol.">
        <title>High Diversity and Novel Species of Pseudomonas aeruginosa Bacteriophages.</title>
        <authorList>
            <person name="Sepulveda-Robles O."/>
            <person name="Kameyama L."/>
            <person name="Guarneros G."/>
        </authorList>
    </citation>
    <scope>NUCLEOTIDE SEQUENCE [LARGE SCALE GENOMIC DNA]</scope>
</reference>